<dbReference type="Proteomes" id="UP000198885">
    <property type="component" value="Unassembled WGS sequence"/>
</dbReference>
<gene>
    <name evidence="8" type="ORF">SAMN04490244_11511</name>
</gene>
<evidence type="ECO:0000256" key="2">
    <source>
        <dbReference type="ARBA" id="ARBA00010944"/>
    </source>
</evidence>
<dbReference type="InterPro" id="IPR005913">
    <property type="entry name" value="dTDP_dehydrorham_reduct"/>
</dbReference>
<keyword evidence="6" id="KW-0521">NADP</keyword>
<keyword evidence="9" id="KW-1185">Reference proteome</keyword>
<dbReference type="CDD" id="cd05254">
    <property type="entry name" value="dTDP_HR_like_SDR_e"/>
    <property type="match status" value="1"/>
</dbReference>
<comment type="function">
    <text evidence="6">Catalyzes the reduction of dTDP-6-deoxy-L-lyxo-4-hexulose to yield dTDP-L-rhamnose.</text>
</comment>
<dbReference type="EMBL" id="FOGU01000015">
    <property type="protein sequence ID" value="SES39089.1"/>
    <property type="molecule type" value="Genomic_DNA"/>
</dbReference>
<dbReference type="STRING" id="641238.SAMN04490244_11511"/>
<comment type="pathway">
    <text evidence="1 6">Carbohydrate biosynthesis; dTDP-L-rhamnose biosynthesis.</text>
</comment>
<organism evidence="8 9">
    <name type="scientific">Tranquillimonas rosea</name>
    <dbReference type="NCBI Taxonomy" id="641238"/>
    <lineage>
        <taxon>Bacteria</taxon>
        <taxon>Pseudomonadati</taxon>
        <taxon>Pseudomonadota</taxon>
        <taxon>Alphaproteobacteria</taxon>
        <taxon>Rhodobacterales</taxon>
        <taxon>Roseobacteraceae</taxon>
        <taxon>Tranquillimonas</taxon>
    </lineage>
</organism>
<dbReference type="AlphaFoldDB" id="A0A1H9WZ34"/>
<protein>
    <recommendedName>
        <fullName evidence="4 6">dTDP-4-dehydrorhamnose reductase</fullName>
        <ecNumber evidence="3 6">1.1.1.133</ecNumber>
    </recommendedName>
</protein>
<dbReference type="InterPro" id="IPR036291">
    <property type="entry name" value="NAD(P)-bd_dom_sf"/>
</dbReference>
<dbReference type="UniPathway" id="UPA00124"/>
<accession>A0A1H9WZ34</accession>
<dbReference type="SUPFAM" id="SSF51735">
    <property type="entry name" value="NAD(P)-binding Rossmann-fold domains"/>
    <property type="match status" value="1"/>
</dbReference>
<sequence>MKSLVLGHDGQLATALRRLGGDTVIALDRGAADLSDPEACAALVRDTRADAVINAAAWTDVDGAEADEAAARVVNAEAPAAMARAAAERDLPFLQVSTEYVFDGSGTAPWRPDDTPAPLNAYGRTKLAGEEGVRAAGGRHGILRTSWVISGTGRNFLTTMLHMGATHAGLRVVDDQVGGPTPAGGLATALLTLARALADGHDSGTWHYAGTPDVSWAQLAHAIFGVSGQGVRVQPIPTEEQPRPAPRPLNSRLDCGTLERDLGIARPDWQAALPDLVRGGDGA</sequence>
<evidence type="ECO:0000256" key="4">
    <source>
        <dbReference type="ARBA" id="ARBA00017099"/>
    </source>
</evidence>
<dbReference type="Gene3D" id="3.90.25.10">
    <property type="entry name" value="UDP-galactose 4-epimerase, domain 1"/>
    <property type="match status" value="1"/>
</dbReference>
<comment type="cofactor">
    <cofactor evidence="6">
        <name>Mg(2+)</name>
        <dbReference type="ChEBI" id="CHEBI:18420"/>
    </cofactor>
    <text evidence="6">Binds 1 Mg(2+) ion per monomer.</text>
</comment>
<name>A0A1H9WZ34_9RHOB</name>
<evidence type="ECO:0000256" key="3">
    <source>
        <dbReference type="ARBA" id="ARBA00012929"/>
    </source>
</evidence>
<keyword evidence="6" id="KW-0560">Oxidoreductase</keyword>
<dbReference type="GO" id="GO:0019305">
    <property type="term" value="P:dTDP-rhamnose biosynthetic process"/>
    <property type="evidence" value="ECO:0007669"/>
    <property type="project" value="UniProtKB-UniPathway"/>
</dbReference>
<feature type="domain" description="RmlD-like substrate binding" evidence="7">
    <location>
        <begin position="1"/>
        <end position="277"/>
    </location>
</feature>
<dbReference type="PANTHER" id="PTHR10491">
    <property type="entry name" value="DTDP-4-DEHYDRORHAMNOSE REDUCTASE"/>
    <property type="match status" value="1"/>
</dbReference>
<dbReference type="RefSeq" id="WP_092696103.1">
    <property type="nucleotide sequence ID" value="NZ_FOGU01000015.1"/>
</dbReference>
<dbReference type="NCBIfam" id="TIGR01214">
    <property type="entry name" value="rmlD"/>
    <property type="match status" value="1"/>
</dbReference>
<evidence type="ECO:0000256" key="1">
    <source>
        <dbReference type="ARBA" id="ARBA00004781"/>
    </source>
</evidence>
<dbReference type="Gene3D" id="3.40.50.720">
    <property type="entry name" value="NAD(P)-binding Rossmann-like Domain"/>
    <property type="match status" value="1"/>
</dbReference>
<evidence type="ECO:0000256" key="6">
    <source>
        <dbReference type="RuleBase" id="RU364082"/>
    </source>
</evidence>
<dbReference type="PANTHER" id="PTHR10491:SF4">
    <property type="entry name" value="METHIONINE ADENOSYLTRANSFERASE 2 SUBUNIT BETA"/>
    <property type="match status" value="1"/>
</dbReference>
<dbReference type="OrthoDB" id="9803892at2"/>
<evidence type="ECO:0000313" key="8">
    <source>
        <dbReference type="EMBL" id="SES39089.1"/>
    </source>
</evidence>
<evidence type="ECO:0000256" key="5">
    <source>
        <dbReference type="ARBA" id="ARBA00048200"/>
    </source>
</evidence>
<reference evidence="8 9" key="1">
    <citation type="submission" date="2016-10" db="EMBL/GenBank/DDBJ databases">
        <authorList>
            <person name="de Groot N.N."/>
        </authorList>
    </citation>
    <scope>NUCLEOTIDE SEQUENCE [LARGE SCALE GENOMIC DNA]</scope>
    <source>
        <strain evidence="8 9">DSM 23042</strain>
    </source>
</reference>
<dbReference type="GO" id="GO:0008831">
    <property type="term" value="F:dTDP-4-dehydrorhamnose reductase activity"/>
    <property type="evidence" value="ECO:0007669"/>
    <property type="project" value="UniProtKB-EC"/>
</dbReference>
<dbReference type="EC" id="1.1.1.133" evidence="3 6"/>
<evidence type="ECO:0000259" key="7">
    <source>
        <dbReference type="Pfam" id="PF04321"/>
    </source>
</evidence>
<proteinExistence type="inferred from homology"/>
<dbReference type="Pfam" id="PF04321">
    <property type="entry name" value="RmlD_sub_bind"/>
    <property type="match status" value="1"/>
</dbReference>
<evidence type="ECO:0000313" key="9">
    <source>
        <dbReference type="Proteomes" id="UP000198885"/>
    </source>
</evidence>
<comment type="similarity">
    <text evidence="2 6">Belongs to the dTDP-4-dehydrorhamnose reductase family.</text>
</comment>
<comment type="catalytic activity">
    <reaction evidence="5 6">
        <text>dTDP-beta-L-rhamnose + NADP(+) = dTDP-4-dehydro-beta-L-rhamnose + NADPH + H(+)</text>
        <dbReference type="Rhea" id="RHEA:21796"/>
        <dbReference type="ChEBI" id="CHEBI:15378"/>
        <dbReference type="ChEBI" id="CHEBI:57510"/>
        <dbReference type="ChEBI" id="CHEBI:57783"/>
        <dbReference type="ChEBI" id="CHEBI:58349"/>
        <dbReference type="ChEBI" id="CHEBI:62830"/>
        <dbReference type="EC" id="1.1.1.133"/>
    </reaction>
</comment>
<dbReference type="InterPro" id="IPR029903">
    <property type="entry name" value="RmlD-like-bd"/>
</dbReference>